<feature type="domain" description="HTH tetR-type" evidence="3">
    <location>
        <begin position="22"/>
        <end position="82"/>
    </location>
</feature>
<protein>
    <submittedName>
        <fullName evidence="4">TetR family transcriptional regulator</fullName>
    </submittedName>
</protein>
<evidence type="ECO:0000313" key="5">
    <source>
        <dbReference type="Proteomes" id="UP000051160"/>
    </source>
</evidence>
<dbReference type="Gene3D" id="1.10.357.10">
    <property type="entry name" value="Tetracycline Repressor, domain 2"/>
    <property type="match status" value="1"/>
</dbReference>
<dbReference type="SUPFAM" id="SSF46689">
    <property type="entry name" value="Homeodomain-like"/>
    <property type="match status" value="1"/>
</dbReference>
<dbReference type="GO" id="GO:0003677">
    <property type="term" value="F:DNA binding"/>
    <property type="evidence" value="ECO:0007669"/>
    <property type="project" value="UniProtKB-UniRule"/>
</dbReference>
<sequence length="222" mass="25025">MIMKHTNVETLFANGIKATDLSKKQQSVLQASLTLFAQQGYENTSTQDIAQLAGVSEGTVFKHFKTKEGLLQAILTPFIHDIFPQVAGEFLTALAENPFDDFETFLRYAVHDRISYAMDNRREMKIFIQEMVKNPTILTKLTERLGGLLQSGINRLFADYQQRGQLVDWDSMRIIRLVSGVMVGYLIPNIIMSDQPLDCEAITNEICEFLLNGLRPTAETAS</sequence>
<keyword evidence="5" id="KW-1185">Reference proteome</keyword>
<reference evidence="4 5" key="1">
    <citation type="journal article" date="2015" name="Genome Announc.">
        <title>Expanding the biotechnology potential of lactobacilli through comparative genomics of 213 strains and associated genera.</title>
        <authorList>
            <person name="Sun Z."/>
            <person name="Harris H.M."/>
            <person name="McCann A."/>
            <person name="Guo C."/>
            <person name="Argimon S."/>
            <person name="Zhang W."/>
            <person name="Yang X."/>
            <person name="Jeffery I.B."/>
            <person name="Cooney J.C."/>
            <person name="Kagawa T.F."/>
            <person name="Liu W."/>
            <person name="Song Y."/>
            <person name="Salvetti E."/>
            <person name="Wrobel A."/>
            <person name="Rasinkangas P."/>
            <person name="Parkhill J."/>
            <person name="Rea M.C."/>
            <person name="O'Sullivan O."/>
            <person name="Ritari J."/>
            <person name="Douillard F.P."/>
            <person name="Paul Ross R."/>
            <person name="Yang R."/>
            <person name="Briner A.E."/>
            <person name="Felis G.E."/>
            <person name="de Vos W.M."/>
            <person name="Barrangou R."/>
            <person name="Klaenhammer T.R."/>
            <person name="Caufield P.W."/>
            <person name="Cui Y."/>
            <person name="Zhang H."/>
            <person name="O'Toole P.W."/>
        </authorList>
    </citation>
    <scope>NUCLEOTIDE SEQUENCE [LARGE SCALE GENOMIC DNA]</scope>
    <source>
        <strain evidence="4 5">DSM 19909</strain>
    </source>
</reference>
<comment type="caution">
    <text evidence="4">The sequence shown here is derived from an EMBL/GenBank/DDBJ whole genome shotgun (WGS) entry which is preliminary data.</text>
</comment>
<gene>
    <name evidence="4" type="ORF">FD04_GL000704</name>
</gene>
<dbReference type="OrthoDB" id="9780824at2"/>
<keyword evidence="1 2" id="KW-0238">DNA-binding</keyword>
<dbReference type="Proteomes" id="UP000051160">
    <property type="component" value="Unassembled WGS sequence"/>
</dbReference>
<dbReference type="STRING" id="1423776.FD04_GL000704"/>
<dbReference type="PANTHER" id="PTHR30055:SF222">
    <property type="entry name" value="REGULATORY PROTEIN"/>
    <property type="match status" value="1"/>
</dbReference>
<dbReference type="Pfam" id="PF00440">
    <property type="entry name" value="TetR_N"/>
    <property type="match status" value="1"/>
</dbReference>
<proteinExistence type="predicted"/>
<dbReference type="InterPro" id="IPR036271">
    <property type="entry name" value="Tet_transcr_reg_TetR-rel_C_sf"/>
</dbReference>
<dbReference type="PROSITE" id="PS01081">
    <property type="entry name" value="HTH_TETR_1"/>
    <property type="match status" value="1"/>
</dbReference>
<evidence type="ECO:0000313" key="4">
    <source>
        <dbReference type="EMBL" id="KRK97734.1"/>
    </source>
</evidence>
<feature type="DNA-binding region" description="H-T-H motif" evidence="2">
    <location>
        <begin position="45"/>
        <end position="64"/>
    </location>
</feature>
<dbReference type="InterPro" id="IPR001647">
    <property type="entry name" value="HTH_TetR"/>
</dbReference>
<dbReference type="GO" id="GO:0006355">
    <property type="term" value="P:regulation of DNA-templated transcription"/>
    <property type="evidence" value="ECO:0007669"/>
    <property type="project" value="UniProtKB-ARBA"/>
</dbReference>
<dbReference type="InterPro" id="IPR009057">
    <property type="entry name" value="Homeodomain-like_sf"/>
</dbReference>
<evidence type="ECO:0000256" key="2">
    <source>
        <dbReference type="PROSITE-ProRule" id="PRU00335"/>
    </source>
</evidence>
<evidence type="ECO:0000259" key="3">
    <source>
        <dbReference type="PROSITE" id="PS50977"/>
    </source>
</evidence>
<dbReference type="InterPro" id="IPR023772">
    <property type="entry name" value="DNA-bd_HTH_TetR-type_CS"/>
</dbReference>
<dbReference type="PANTHER" id="PTHR30055">
    <property type="entry name" value="HTH-TYPE TRANSCRIPTIONAL REGULATOR RUTR"/>
    <property type="match status" value="1"/>
</dbReference>
<dbReference type="PROSITE" id="PS50977">
    <property type="entry name" value="HTH_TETR_2"/>
    <property type="match status" value="1"/>
</dbReference>
<dbReference type="EMBL" id="AZEE01000028">
    <property type="protein sequence ID" value="KRK97734.1"/>
    <property type="molecule type" value="Genomic_DNA"/>
</dbReference>
<dbReference type="SUPFAM" id="SSF48498">
    <property type="entry name" value="Tetracyclin repressor-like, C-terminal domain"/>
    <property type="match status" value="1"/>
</dbReference>
<dbReference type="PATRIC" id="fig|1423776.4.peg.707"/>
<evidence type="ECO:0000256" key="1">
    <source>
        <dbReference type="ARBA" id="ARBA00023125"/>
    </source>
</evidence>
<dbReference type="AlphaFoldDB" id="A0A0R1LPE5"/>
<dbReference type="PRINTS" id="PR00455">
    <property type="entry name" value="HTHTETR"/>
</dbReference>
<name>A0A0R1LPE5_9LACO</name>
<accession>A0A0R1LPE5</accession>
<organism evidence="4 5">
    <name type="scientific">Secundilactobacillus odoratitofui DSM 19909 = JCM 15043</name>
    <dbReference type="NCBI Taxonomy" id="1423776"/>
    <lineage>
        <taxon>Bacteria</taxon>
        <taxon>Bacillati</taxon>
        <taxon>Bacillota</taxon>
        <taxon>Bacilli</taxon>
        <taxon>Lactobacillales</taxon>
        <taxon>Lactobacillaceae</taxon>
        <taxon>Secundilactobacillus</taxon>
    </lineage>
</organism>
<dbReference type="InterPro" id="IPR050109">
    <property type="entry name" value="HTH-type_TetR-like_transc_reg"/>
</dbReference>